<evidence type="ECO:0000256" key="3">
    <source>
        <dbReference type="ARBA" id="ARBA00057106"/>
    </source>
</evidence>
<feature type="region of interest" description="Disordered" evidence="5">
    <location>
        <begin position="481"/>
        <end position="509"/>
    </location>
</feature>
<evidence type="ECO:0000256" key="2">
    <source>
        <dbReference type="ARBA" id="ARBA00043945"/>
    </source>
</evidence>
<organism evidence="7 8">
    <name type="scientific">Megalops atlanticus</name>
    <name type="common">Tarpon</name>
    <name type="synonym">Clupea gigantea</name>
    <dbReference type="NCBI Taxonomy" id="7932"/>
    <lineage>
        <taxon>Eukaryota</taxon>
        <taxon>Metazoa</taxon>
        <taxon>Chordata</taxon>
        <taxon>Craniata</taxon>
        <taxon>Vertebrata</taxon>
        <taxon>Euteleostomi</taxon>
        <taxon>Actinopterygii</taxon>
        <taxon>Neopterygii</taxon>
        <taxon>Teleostei</taxon>
        <taxon>Elopiformes</taxon>
        <taxon>Megalopidae</taxon>
        <taxon>Megalops</taxon>
    </lineage>
</organism>
<feature type="compositionally biased region" description="Polar residues" evidence="5">
    <location>
        <begin position="104"/>
        <end position="116"/>
    </location>
</feature>
<keyword evidence="8" id="KW-1185">Reference proteome</keyword>
<feature type="compositionally biased region" description="Polar residues" evidence="5">
    <location>
        <begin position="335"/>
        <end position="355"/>
    </location>
</feature>
<feature type="domain" description="PH" evidence="6">
    <location>
        <begin position="776"/>
        <end position="890"/>
    </location>
</feature>
<comment type="caution">
    <text evidence="7">The sequence shown here is derived from an EMBL/GenBank/DDBJ whole genome shotgun (WGS) entry which is preliminary data.</text>
</comment>
<feature type="region of interest" description="Disordered" evidence="5">
    <location>
        <begin position="369"/>
        <end position="409"/>
    </location>
</feature>
<dbReference type="InterPro" id="IPR051364">
    <property type="entry name" value="Cytokinesis/Rho-signaling"/>
</dbReference>
<evidence type="ECO:0000313" key="8">
    <source>
        <dbReference type="Proteomes" id="UP001046870"/>
    </source>
</evidence>
<dbReference type="SUPFAM" id="SSF50729">
    <property type="entry name" value="PH domain-like"/>
    <property type="match status" value="1"/>
</dbReference>
<dbReference type="GO" id="GO:0032059">
    <property type="term" value="C:bleb"/>
    <property type="evidence" value="ECO:0007669"/>
    <property type="project" value="UniProtKB-SubCell"/>
</dbReference>
<evidence type="ECO:0000256" key="4">
    <source>
        <dbReference type="ARBA" id="ARBA00071355"/>
    </source>
</evidence>
<dbReference type="OrthoDB" id="5915976at2759"/>
<dbReference type="Pfam" id="PF08174">
    <property type="entry name" value="Anillin"/>
    <property type="match status" value="1"/>
</dbReference>
<feature type="compositionally biased region" description="Basic and acidic residues" evidence="5">
    <location>
        <begin position="253"/>
        <end position="269"/>
    </location>
</feature>
<keyword evidence="1" id="KW-0175">Coiled coil</keyword>
<dbReference type="InterPro" id="IPR037840">
    <property type="entry name" value="PH_Anillin"/>
</dbReference>
<dbReference type="GO" id="GO:0031106">
    <property type="term" value="P:septin ring organization"/>
    <property type="evidence" value="ECO:0007669"/>
    <property type="project" value="TreeGrafter"/>
</dbReference>
<dbReference type="PANTHER" id="PTHR21538:SF26">
    <property type="entry name" value="ANILLIN ISOFORM X1"/>
    <property type="match status" value="1"/>
</dbReference>
<feature type="region of interest" description="Disordered" evidence="5">
    <location>
        <begin position="100"/>
        <end position="156"/>
    </location>
</feature>
<reference evidence="7" key="1">
    <citation type="submission" date="2021-01" db="EMBL/GenBank/DDBJ databases">
        <authorList>
            <person name="Zahm M."/>
            <person name="Roques C."/>
            <person name="Cabau C."/>
            <person name="Klopp C."/>
            <person name="Donnadieu C."/>
            <person name="Jouanno E."/>
            <person name="Lampietro C."/>
            <person name="Louis A."/>
            <person name="Herpin A."/>
            <person name="Echchiki A."/>
            <person name="Berthelot C."/>
            <person name="Parey E."/>
            <person name="Roest-Crollius H."/>
            <person name="Braasch I."/>
            <person name="Postlethwait J."/>
            <person name="Bobe J."/>
            <person name="Montfort J."/>
            <person name="Bouchez O."/>
            <person name="Begum T."/>
            <person name="Mejri S."/>
            <person name="Adams A."/>
            <person name="Chen W.-J."/>
            <person name="Guiguen Y."/>
        </authorList>
    </citation>
    <scope>NUCLEOTIDE SEQUENCE</scope>
    <source>
        <strain evidence="7">YG-15Mar2019-1</strain>
        <tissue evidence="7">Brain</tissue>
    </source>
</reference>
<dbReference type="AlphaFoldDB" id="A0A9D3PYE8"/>
<dbReference type="GO" id="GO:0000281">
    <property type="term" value="P:mitotic cytokinesis"/>
    <property type="evidence" value="ECO:0007669"/>
    <property type="project" value="TreeGrafter"/>
</dbReference>
<gene>
    <name evidence="7" type="ORF">MATL_G00143220</name>
</gene>
<dbReference type="Proteomes" id="UP001046870">
    <property type="component" value="Chromosome 11"/>
</dbReference>
<proteinExistence type="predicted"/>
<dbReference type="InterPro" id="IPR011993">
    <property type="entry name" value="PH-like_dom_sf"/>
</dbReference>
<dbReference type="Pfam" id="PF00169">
    <property type="entry name" value="PH"/>
    <property type="match status" value="1"/>
</dbReference>
<dbReference type="PROSITE" id="PS50003">
    <property type="entry name" value="PH_DOMAIN"/>
    <property type="match status" value="1"/>
</dbReference>
<evidence type="ECO:0000256" key="5">
    <source>
        <dbReference type="SAM" id="MobiDB-lite"/>
    </source>
</evidence>
<dbReference type="InterPro" id="IPR012966">
    <property type="entry name" value="AHD"/>
</dbReference>
<feature type="compositionally biased region" description="Acidic residues" evidence="5">
    <location>
        <begin position="369"/>
        <end position="380"/>
    </location>
</feature>
<dbReference type="EMBL" id="JAFDVH010000011">
    <property type="protein sequence ID" value="KAG7468483.1"/>
    <property type="molecule type" value="Genomic_DNA"/>
</dbReference>
<dbReference type="Gene3D" id="2.30.29.30">
    <property type="entry name" value="Pleckstrin-homology domain (PH domain)/Phosphotyrosine-binding domain (PTB)"/>
    <property type="match status" value="1"/>
</dbReference>
<dbReference type="FunFam" id="2.30.29.30:FF:000111">
    <property type="entry name" value="anillin isoform X1"/>
    <property type="match status" value="1"/>
</dbReference>
<feature type="region of interest" description="Disordered" evidence="5">
    <location>
        <begin position="240"/>
        <end position="355"/>
    </location>
</feature>
<evidence type="ECO:0000259" key="6">
    <source>
        <dbReference type="PROSITE" id="PS50003"/>
    </source>
</evidence>
<dbReference type="PANTHER" id="PTHR21538">
    <property type="entry name" value="ANILLIN/RHOTEKIN RTKN"/>
    <property type="match status" value="1"/>
</dbReference>
<feature type="compositionally biased region" description="Polar residues" evidence="5">
    <location>
        <begin position="1"/>
        <end position="13"/>
    </location>
</feature>
<dbReference type="CDD" id="cd01263">
    <property type="entry name" value="PH_anillin"/>
    <property type="match status" value="1"/>
</dbReference>
<feature type="region of interest" description="Disordered" evidence="5">
    <location>
        <begin position="168"/>
        <end position="189"/>
    </location>
</feature>
<dbReference type="SMART" id="SM00233">
    <property type="entry name" value="PH"/>
    <property type="match status" value="1"/>
</dbReference>
<comment type="function">
    <text evidence="3">Required for cytokinesis. Essential for the structural integrity of the cleavage furrow and for completion of cleavage furrow ingression. Plays a role in bleb assembly during metaphase and anaphase of mitosis. May play a significant role in podocyte cell migration.</text>
</comment>
<sequence length="936" mass="104582">MDQVTETAEQGSARQVCLQLPEGMDVEESGVGEESRKSLKRQREPLANGEQNFPSSPQPPGGLKRRCLEPSGEENVKPLQLWGGSPGRSRLRWAEQMVKPDTPAISSVQSRLQQLNQRREGAAPPAQRCLSDPGRGALSGCDPQAEEEGSRAELRLIGDAEFRSRLERFELRPPEDSPSLSTPRPRVLSSFARTIQQKLQSAETPSTSRAERIRREREQELRLLKSLPISDNAWLKRSWSDPSLAEQAEPDVQVEKTGSDRWSELEHSSATETSASSEENSCFTEEPCPQVKSTGEREEAQSPTELQELKKVSFALEPEMINESMASEAGPQASLRKQSMSEVELTSQEEMNTSEMIDQMFKGVLDITVEEEEGEKEEDGNWNSNGEELGEEKKEQGDEKMNTKDENEPLDTSLEELLTIPPSCILSPLSKSLAAVVTPMTLAPSPQLDPPPVLLTPEEVASPPVDSPPLYSIDAYRNQRQLSQRPAQSVAPAVSRRAIDRSRPQPPVNTKEKITLLNEEAAKLQGVISQTLQALSCCTDEGHGRGSLEEVEAEKLLLVSYEKRSALLAEVSRLREGNMGQAGVCDPDLGSLSVEPCRGTVTISNVQLPLKVEFICPARARTGQPTHYFFVLIRYGACNIVATPLATAADARNGDTISFPTSITLQDIRANFQIDVEVYSLSRSTGNNLNMERRSTKYKVTPKKLLNTISRFNHSLTSATLPSMNPRRSSNFSLVGSHKITLASLGRSKFPLDKVPFLSPLEGNIYLRMECEGHSHIQHRGFLTMFEDVNGFGAWHRHWFCLEESRLSYWNYPNDEHIRTAEGSISLASCSSHCVRPVTRDSCARPNTFELVNTRTLQQNQHQGLDKRWFSADTREEREEWMEKLNQSLLDLRTWKPRPVTSDPSPVDHPERAYCRPHARVQQLHLSIVFSMSCEL</sequence>
<protein>
    <recommendedName>
        <fullName evidence="4">Anillin</fullName>
    </recommendedName>
</protein>
<feature type="compositionally biased region" description="Basic and acidic residues" evidence="5">
    <location>
        <begin position="391"/>
        <end position="407"/>
    </location>
</feature>
<evidence type="ECO:0000313" key="7">
    <source>
        <dbReference type="EMBL" id="KAG7468483.1"/>
    </source>
</evidence>
<comment type="subcellular location">
    <subcellularLocation>
        <location evidence="2">Cell projection</location>
        <location evidence="2">Bleb</location>
    </subcellularLocation>
</comment>
<dbReference type="GO" id="GO:0005826">
    <property type="term" value="C:actomyosin contractile ring"/>
    <property type="evidence" value="ECO:0007669"/>
    <property type="project" value="TreeGrafter"/>
</dbReference>
<feature type="compositionally biased region" description="Low complexity" evidence="5">
    <location>
        <begin position="270"/>
        <end position="281"/>
    </location>
</feature>
<dbReference type="InterPro" id="IPR001849">
    <property type="entry name" value="PH_domain"/>
</dbReference>
<name>A0A9D3PYE8_MEGAT</name>
<evidence type="ECO:0000256" key="1">
    <source>
        <dbReference type="ARBA" id="ARBA00023054"/>
    </source>
</evidence>
<feature type="compositionally biased region" description="Basic and acidic residues" evidence="5">
    <location>
        <begin position="33"/>
        <end position="44"/>
    </location>
</feature>
<accession>A0A9D3PYE8</accession>
<dbReference type="GO" id="GO:0000915">
    <property type="term" value="P:actomyosin contractile ring assembly"/>
    <property type="evidence" value="ECO:0007669"/>
    <property type="project" value="TreeGrafter"/>
</dbReference>
<feature type="region of interest" description="Disordered" evidence="5">
    <location>
        <begin position="1"/>
        <end position="87"/>
    </location>
</feature>